<evidence type="ECO:0000313" key="1">
    <source>
        <dbReference type="EMBL" id="MCI4379598.1"/>
    </source>
</evidence>
<reference evidence="1 2" key="1">
    <citation type="journal article" date="2022" name="bioRxiv">
        <title>An ancient truncated duplication of the anti-Mullerian hormone receptor type 2 gene is a potential conserved master sex determinant in the Pangasiidae catfish family.</title>
        <authorList>
            <person name="Wen M."/>
            <person name="Pan Q."/>
            <person name="Jouanno E."/>
            <person name="Montfort J."/>
            <person name="Zahm M."/>
            <person name="Cabau C."/>
            <person name="Klopp C."/>
            <person name="Iampietro C."/>
            <person name="Roques C."/>
            <person name="Bouchez O."/>
            <person name="Castinel A."/>
            <person name="Donnadieu C."/>
            <person name="Parrinello H."/>
            <person name="Poncet C."/>
            <person name="Belmonte E."/>
            <person name="Gautier V."/>
            <person name="Avarre J.-C."/>
            <person name="Dugue R."/>
            <person name="Gustiano R."/>
            <person name="Ha T.T.T."/>
            <person name="Campet M."/>
            <person name="Sriphairoj K."/>
            <person name="Ribolli J."/>
            <person name="de Almeida F.L."/>
            <person name="Desvignes T."/>
            <person name="Postlethwait J.H."/>
            <person name="Bucao C.F."/>
            <person name="Robinson-Rechavi M."/>
            <person name="Bobe J."/>
            <person name="Herpin A."/>
            <person name="Guiguen Y."/>
        </authorList>
    </citation>
    <scope>NUCLEOTIDE SEQUENCE [LARGE SCALE GENOMIC DNA]</scope>
    <source>
        <strain evidence="1">YG-Dec2019</strain>
    </source>
</reference>
<gene>
    <name evidence="1" type="ORF">PGIGA_G00230040</name>
</gene>
<dbReference type="EMBL" id="CM040460">
    <property type="protein sequence ID" value="MCI4379598.1"/>
    <property type="molecule type" value="Genomic_DNA"/>
</dbReference>
<evidence type="ECO:0000313" key="2">
    <source>
        <dbReference type="Proteomes" id="UP000829447"/>
    </source>
</evidence>
<accession>A0ACC5WKG1</accession>
<keyword evidence="2" id="KW-1185">Reference proteome</keyword>
<name>A0ACC5WKG1_PANGG</name>
<proteinExistence type="predicted"/>
<protein>
    <submittedName>
        <fullName evidence="1">Uncharacterized protein</fullName>
    </submittedName>
</protein>
<comment type="caution">
    <text evidence="1">The sequence shown here is derived from an EMBL/GenBank/DDBJ whole genome shotgun (WGS) entry which is preliminary data.</text>
</comment>
<dbReference type="Proteomes" id="UP000829447">
    <property type="component" value="Linkage Group LG7"/>
</dbReference>
<sequence>MNSDGAVRSLGAVLFLLSFLTVTSAEVGEPLHSDTQADADADAVGAGAGVGAGGVSAPSVHMEKAYGFLSCVFALLLYGTYYVPVKKVETGDGMFFQWISCAAIWLVALIGDFLLRSSKAHPAAMLGGMIWATGNISSVPVVKCIGLGLGMLLWGASGLLIGWASSRFGLFGLEPEVVSRPVLNYCGAALCLLSGFIFFFVRSDMKKPSSPETTPILIQERSFSEGLRSSDSWVDTISPKARRPLGCIVAVFSGLLYGSSFLPILYIKHHAVSNNSMFIGSSQNDLDYCFAQSSGIFLMSTVYFGIYCAVMKNRPRVYPRAILPGFLTGVMWGIATYCWLMANRRLGPVVTFPIVTAGYGLVAALWGSVVFKEVKGLGNGLLFALASCMVLTGSLLTAFSNL</sequence>
<organism evidence="1 2">
    <name type="scientific">Pangasianodon gigas</name>
    <name type="common">Mekong giant catfish</name>
    <name type="synonym">Pangasius gigas</name>
    <dbReference type="NCBI Taxonomy" id="30993"/>
    <lineage>
        <taxon>Eukaryota</taxon>
        <taxon>Metazoa</taxon>
        <taxon>Chordata</taxon>
        <taxon>Craniata</taxon>
        <taxon>Vertebrata</taxon>
        <taxon>Euteleostomi</taxon>
        <taxon>Actinopterygii</taxon>
        <taxon>Neopterygii</taxon>
        <taxon>Teleostei</taxon>
        <taxon>Ostariophysi</taxon>
        <taxon>Siluriformes</taxon>
        <taxon>Pangasiidae</taxon>
        <taxon>Pangasianodon</taxon>
    </lineage>
</organism>